<sequence length="231" mass="25258">MRFVLIEAVPVSGFVVLVQRDVAWCLDPGGGFPGGRRLLLTVPVLGFFCAGARRRPGCAPGSAPTFLASPRKVGKRRRPNWRAWLRQVPCAARWGRGHAQTRFAQTSACPDPSPPALLSPPDGTQGDVTSLRSSRISFFAFLFPSLPSACRDERSEVPSPEPCGAAEHRSGGWIRARACLSEASLRVTPSAARSAGNLGRRPRLRLRRAFFCFLFLAKQEKEVRCRAHIPA</sequence>
<comment type="caution">
    <text evidence="2">The sequence shown here is derived from an EMBL/GenBank/DDBJ whole genome shotgun (WGS) entry which is preliminary data.</text>
</comment>
<accession>A0A7V8FQS9</accession>
<dbReference type="Proteomes" id="UP000461670">
    <property type="component" value="Unassembled WGS sequence"/>
</dbReference>
<evidence type="ECO:0000313" key="2">
    <source>
        <dbReference type="EMBL" id="KAF1022681.1"/>
    </source>
</evidence>
<proteinExistence type="predicted"/>
<evidence type="ECO:0000256" key="1">
    <source>
        <dbReference type="SAM" id="MobiDB-lite"/>
    </source>
</evidence>
<name>A0A7V8FQS9_9BURK</name>
<protein>
    <submittedName>
        <fullName evidence="2">Uncharacterized protein</fullName>
    </submittedName>
</protein>
<gene>
    <name evidence="2" type="ORF">GAK30_01054</name>
</gene>
<feature type="region of interest" description="Disordered" evidence="1">
    <location>
        <begin position="103"/>
        <end position="129"/>
    </location>
</feature>
<dbReference type="EMBL" id="WNDQ01000010">
    <property type="protein sequence ID" value="KAF1022681.1"/>
    <property type="molecule type" value="Genomic_DNA"/>
</dbReference>
<reference evidence="3" key="1">
    <citation type="journal article" date="2020" name="MBio">
        <title>Horizontal gene transfer to a defensive symbiont with a reduced genome amongst a multipartite beetle microbiome.</title>
        <authorList>
            <person name="Waterworth S.C."/>
            <person name="Florez L.V."/>
            <person name="Rees E.R."/>
            <person name="Hertweck C."/>
            <person name="Kaltenpoth M."/>
            <person name="Kwan J.C."/>
        </authorList>
    </citation>
    <scope>NUCLEOTIDE SEQUENCE [LARGE SCALE GENOMIC DNA]</scope>
</reference>
<evidence type="ECO:0000313" key="3">
    <source>
        <dbReference type="Proteomes" id="UP000461670"/>
    </source>
</evidence>
<organism evidence="2 3">
    <name type="scientific">Paracidovorax wautersii</name>
    <dbReference type="NCBI Taxonomy" id="1177982"/>
    <lineage>
        <taxon>Bacteria</taxon>
        <taxon>Pseudomonadati</taxon>
        <taxon>Pseudomonadota</taxon>
        <taxon>Betaproteobacteria</taxon>
        <taxon>Burkholderiales</taxon>
        <taxon>Comamonadaceae</taxon>
        <taxon>Paracidovorax</taxon>
    </lineage>
</organism>
<dbReference type="AlphaFoldDB" id="A0A7V8FQS9"/>